<feature type="compositionally biased region" description="Basic residues" evidence="1">
    <location>
        <begin position="217"/>
        <end position="232"/>
    </location>
</feature>
<evidence type="ECO:0000259" key="2">
    <source>
        <dbReference type="PROSITE" id="PS51222"/>
    </source>
</evidence>
<name>A0AAV0F1B9_9ASTE</name>
<dbReference type="PANTHER" id="PTHR46444">
    <property type="entry name" value="DCD (DEVELOPMENT AND CELL DEATH) DOMAIN PROTEIN-RELATED"/>
    <property type="match status" value="1"/>
</dbReference>
<dbReference type="Proteomes" id="UP001152523">
    <property type="component" value="Unassembled WGS sequence"/>
</dbReference>
<feature type="region of interest" description="Disordered" evidence="1">
    <location>
        <begin position="174"/>
        <end position="298"/>
    </location>
</feature>
<reference evidence="3" key="1">
    <citation type="submission" date="2022-07" db="EMBL/GenBank/DDBJ databases">
        <authorList>
            <person name="Macas J."/>
            <person name="Novak P."/>
            <person name="Neumann P."/>
        </authorList>
    </citation>
    <scope>NUCLEOTIDE SEQUENCE</scope>
</reference>
<dbReference type="EMBL" id="CAMAPF010000955">
    <property type="protein sequence ID" value="CAH9129144.1"/>
    <property type="molecule type" value="Genomic_DNA"/>
</dbReference>
<feature type="region of interest" description="Disordered" evidence="1">
    <location>
        <begin position="1"/>
        <end position="32"/>
    </location>
</feature>
<protein>
    <recommendedName>
        <fullName evidence="2">DCD domain-containing protein</fullName>
    </recommendedName>
</protein>
<proteinExistence type="predicted"/>
<evidence type="ECO:0000313" key="3">
    <source>
        <dbReference type="EMBL" id="CAH9129144.1"/>
    </source>
</evidence>
<feature type="compositionally biased region" description="Basic residues" evidence="1">
    <location>
        <begin position="283"/>
        <end position="298"/>
    </location>
</feature>
<feature type="region of interest" description="Disordered" evidence="1">
    <location>
        <begin position="314"/>
        <end position="349"/>
    </location>
</feature>
<dbReference type="InterPro" id="IPR013989">
    <property type="entry name" value="Dev_and_cell_death_domain"/>
</dbReference>
<dbReference type="SMART" id="SM00767">
    <property type="entry name" value="DCD"/>
    <property type="match status" value="1"/>
</dbReference>
<dbReference type="PROSITE" id="PS51222">
    <property type="entry name" value="DCD"/>
    <property type="match status" value="1"/>
</dbReference>
<sequence length="725" mass="81952">MARGKRKASVSTSRLVSEDGGGPPPVADSVEESEVVCVETSESIPITMDVEESEVVLTDEVNEEQDVMVGTISQPSITISSIKAEEKTVEMEAVSTIGDQNETMLEETVSEPNITTEYITEELNGENKSELAANDEEHVLKEVVNGEEDVAKMVAGIGEDITNGERNETTVVVNNGEGVQGGSKTTQDDLLKEGCLSGQGELGNEETIKETVEKKTAQKIKSRKRKRGKKGAKGPFNKLAFKVKKDKVHSNDDAAAENGDKMEQEKADENTEDKKVEENGKQRLIKKSQKSKRGKRGKVVGEVLENAVASELGGQKVSNGEGNSKKGVSEGKSLLGSKDVPESSSKKKSKGKVEGMGLIFMCNSETKKDCYQYKILGLPSNKREVVENIYKGMRLFLYDVDLKLLYGIYKAAAPGGFNIEPKAFKSQFPSQVRFTVLEDCNPLAEEKFKSVIKKNYYTKTKFRCELTTEQVKDLCNLFTANRQSSNSKKPRRLRKESIRSIDRDRTRKRVVDRLTRPKVESRSGGIVRDRVIKKIRVERNRRRSPVNENAYRDHRPRHYDMDQTHPFSRAPMVRGSHVPLHPLSSGQPYVYDRVLETDPYRRGPLVMRGSDSYRHDDRLMDRRHYDLEPKLEHHSNSSYRHDDNIAYHRELATDYAPRVSYHAPSVYREAPPRDMPVEYYPSRRSVETRPDYHRVTTSSRALPDYHPGGLRPEYRSSASMRRYPY</sequence>
<evidence type="ECO:0000256" key="1">
    <source>
        <dbReference type="SAM" id="MobiDB-lite"/>
    </source>
</evidence>
<gene>
    <name evidence="3" type="ORF">CEPIT_LOCUS29617</name>
</gene>
<feature type="compositionally biased region" description="Basic and acidic residues" evidence="1">
    <location>
        <begin position="206"/>
        <end position="216"/>
    </location>
</feature>
<dbReference type="Pfam" id="PF10539">
    <property type="entry name" value="Dev_Cell_Death"/>
    <property type="match status" value="1"/>
</dbReference>
<dbReference type="AlphaFoldDB" id="A0AAV0F1B9"/>
<evidence type="ECO:0000313" key="4">
    <source>
        <dbReference type="Proteomes" id="UP001152523"/>
    </source>
</evidence>
<accession>A0AAV0F1B9</accession>
<dbReference type="PANTHER" id="PTHR46444:SF11">
    <property type="entry name" value="DCD DOMAIN-CONTAINING PROTEIN"/>
    <property type="match status" value="1"/>
</dbReference>
<feature type="region of interest" description="Disordered" evidence="1">
    <location>
        <begin position="686"/>
        <end position="725"/>
    </location>
</feature>
<organism evidence="3 4">
    <name type="scientific">Cuscuta epithymum</name>
    <dbReference type="NCBI Taxonomy" id="186058"/>
    <lineage>
        <taxon>Eukaryota</taxon>
        <taxon>Viridiplantae</taxon>
        <taxon>Streptophyta</taxon>
        <taxon>Embryophyta</taxon>
        <taxon>Tracheophyta</taxon>
        <taxon>Spermatophyta</taxon>
        <taxon>Magnoliopsida</taxon>
        <taxon>eudicotyledons</taxon>
        <taxon>Gunneridae</taxon>
        <taxon>Pentapetalae</taxon>
        <taxon>asterids</taxon>
        <taxon>lamiids</taxon>
        <taxon>Solanales</taxon>
        <taxon>Convolvulaceae</taxon>
        <taxon>Cuscuteae</taxon>
        <taxon>Cuscuta</taxon>
        <taxon>Cuscuta subgen. Cuscuta</taxon>
    </lineage>
</organism>
<feature type="domain" description="DCD" evidence="2">
    <location>
        <begin position="353"/>
        <end position="480"/>
    </location>
</feature>
<feature type="compositionally biased region" description="Basic and acidic residues" evidence="1">
    <location>
        <begin position="248"/>
        <end position="281"/>
    </location>
</feature>
<comment type="caution">
    <text evidence="3">The sequence shown here is derived from an EMBL/GenBank/DDBJ whole genome shotgun (WGS) entry which is preliminary data.</text>
</comment>
<keyword evidence="4" id="KW-1185">Reference proteome</keyword>